<organism evidence="1 2">
    <name type="scientific">Heyndrickxia coagulans</name>
    <name type="common">Weizmannia coagulans</name>
    <dbReference type="NCBI Taxonomy" id="1398"/>
    <lineage>
        <taxon>Bacteria</taxon>
        <taxon>Bacillati</taxon>
        <taxon>Bacillota</taxon>
        <taxon>Bacilli</taxon>
        <taxon>Bacillales</taxon>
        <taxon>Bacillaceae</taxon>
        <taxon>Heyndrickxia</taxon>
    </lineage>
</organism>
<dbReference type="AlphaFoldDB" id="A0A133KUB5"/>
<dbReference type="Proteomes" id="UP000070376">
    <property type="component" value="Unassembled WGS sequence"/>
</dbReference>
<evidence type="ECO:0000313" key="1">
    <source>
        <dbReference type="EMBL" id="KWZ83173.1"/>
    </source>
</evidence>
<sequence length="44" mass="5140">MGAIGKGEITFFQKSFGFFLMDGSGDFQYRIDRILYGTFMVRYK</sequence>
<gene>
    <name evidence="1" type="ORF">HMPREF3213_01366</name>
</gene>
<accession>A0A133KUB5</accession>
<name>A0A133KUB5_HEYCO</name>
<comment type="caution">
    <text evidence="1">The sequence shown here is derived from an EMBL/GenBank/DDBJ whole genome shotgun (WGS) entry which is preliminary data.</text>
</comment>
<dbReference type="PATRIC" id="fig|1398.22.peg.1380"/>
<dbReference type="EMBL" id="LRPN01000043">
    <property type="protein sequence ID" value="KWZ83173.1"/>
    <property type="molecule type" value="Genomic_DNA"/>
</dbReference>
<reference evidence="2" key="1">
    <citation type="submission" date="2016-01" db="EMBL/GenBank/DDBJ databases">
        <authorList>
            <person name="Mitreva M."/>
            <person name="Pepin K.H."/>
            <person name="Mihindukulasuriya K.A."/>
            <person name="Fulton R."/>
            <person name="Fronick C."/>
            <person name="O'Laughlin M."/>
            <person name="Miner T."/>
            <person name="Herter B."/>
            <person name="Rosa B.A."/>
            <person name="Cordes M."/>
            <person name="Tomlinson C."/>
            <person name="Wollam A."/>
            <person name="Palsikar V.B."/>
            <person name="Mardis E.R."/>
            <person name="Wilson R.K."/>
        </authorList>
    </citation>
    <scope>NUCLEOTIDE SEQUENCE [LARGE SCALE GENOMIC DNA]</scope>
    <source>
        <strain evidence="2">GED7749B</strain>
    </source>
</reference>
<proteinExistence type="predicted"/>
<protein>
    <submittedName>
        <fullName evidence="1">Uncharacterized protein</fullName>
    </submittedName>
</protein>
<evidence type="ECO:0000313" key="2">
    <source>
        <dbReference type="Proteomes" id="UP000070376"/>
    </source>
</evidence>